<dbReference type="STRING" id="135208.A0A4Y9ZHH1"/>
<evidence type="ECO:0000256" key="1">
    <source>
        <dbReference type="ARBA" id="ARBA00001974"/>
    </source>
</evidence>
<keyword evidence="3" id="KW-0274">FAD</keyword>
<comment type="cofactor">
    <cofactor evidence="1">
        <name>FAD</name>
        <dbReference type="ChEBI" id="CHEBI:57692"/>
    </cofactor>
</comment>
<dbReference type="PRINTS" id="PR00420">
    <property type="entry name" value="RNGMNOXGNASE"/>
</dbReference>
<evidence type="ECO:0000256" key="3">
    <source>
        <dbReference type="ARBA" id="ARBA00022827"/>
    </source>
</evidence>
<keyword evidence="5" id="KW-0732">Signal</keyword>
<evidence type="ECO:0000313" key="7">
    <source>
        <dbReference type="EMBL" id="TFY73620.1"/>
    </source>
</evidence>
<evidence type="ECO:0000256" key="4">
    <source>
        <dbReference type="ARBA" id="ARBA00023002"/>
    </source>
</evidence>
<dbReference type="OrthoDB" id="2690153at2759"/>
<dbReference type="AlphaFoldDB" id="A0A4Y9ZHH1"/>
<keyword evidence="8" id="KW-1185">Reference proteome</keyword>
<dbReference type="Proteomes" id="UP000298061">
    <property type="component" value="Unassembled WGS sequence"/>
</dbReference>
<dbReference type="Pfam" id="PF01494">
    <property type="entry name" value="FAD_binding_3"/>
    <property type="match status" value="1"/>
</dbReference>
<dbReference type="Gene3D" id="3.50.50.60">
    <property type="entry name" value="FAD/NAD(P)-binding domain"/>
    <property type="match status" value="1"/>
</dbReference>
<dbReference type="PANTHER" id="PTHR43004:SF19">
    <property type="entry name" value="BINDING MONOOXYGENASE, PUTATIVE (JCVI)-RELATED"/>
    <property type="match status" value="1"/>
</dbReference>
<comment type="caution">
    <text evidence="7">The sequence shown here is derived from an EMBL/GenBank/DDBJ whole genome shotgun (WGS) entry which is preliminary data.</text>
</comment>
<feature type="non-terminal residue" evidence="7">
    <location>
        <position position="405"/>
    </location>
</feature>
<evidence type="ECO:0000259" key="6">
    <source>
        <dbReference type="Pfam" id="PF01494"/>
    </source>
</evidence>
<organism evidence="7 8">
    <name type="scientific">Hericium alpestre</name>
    <dbReference type="NCBI Taxonomy" id="135208"/>
    <lineage>
        <taxon>Eukaryota</taxon>
        <taxon>Fungi</taxon>
        <taxon>Dikarya</taxon>
        <taxon>Basidiomycota</taxon>
        <taxon>Agaricomycotina</taxon>
        <taxon>Agaricomycetes</taxon>
        <taxon>Russulales</taxon>
        <taxon>Hericiaceae</taxon>
        <taxon>Hericium</taxon>
    </lineage>
</organism>
<evidence type="ECO:0000256" key="5">
    <source>
        <dbReference type="SAM" id="SignalP"/>
    </source>
</evidence>
<feature type="signal peptide" evidence="5">
    <location>
        <begin position="1"/>
        <end position="18"/>
    </location>
</feature>
<name>A0A4Y9ZHH1_9AGAM</name>
<dbReference type="Gene3D" id="3.30.70.2450">
    <property type="match status" value="1"/>
</dbReference>
<dbReference type="PANTHER" id="PTHR43004">
    <property type="entry name" value="TRK SYSTEM POTASSIUM UPTAKE PROTEIN"/>
    <property type="match status" value="1"/>
</dbReference>
<feature type="chain" id="PRO_5021480769" description="FAD-binding domain-containing protein" evidence="5">
    <location>
        <begin position="19"/>
        <end position="405"/>
    </location>
</feature>
<dbReference type="InterPro" id="IPR050641">
    <property type="entry name" value="RIFMO-like"/>
</dbReference>
<evidence type="ECO:0000313" key="8">
    <source>
        <dbReference type="Proteomes" id="UP000298061"/>
    </source>
</evidence>
<sequence>MAISVLIVGSGPTGLVAALTLAQNGVDVRVIEKLPHFPIGQRGAGIMPRTLEIYRYLGVLDDIKKAGSYIPEWLEYENGKPVKQFAGMPYQEPTPIYPEASPRCILWDAACRILRDHLKQFGVEVELSTELLTIEQGADSVTATVAKEGAEEKVTAKYVIGADGAKGIVRKLLNLTFVGETRDALHVIIGDAVVAGVDDKHWHKFGDAPADAVMLRPTDRTAAENVYFITLCGAGLDYQRVLEDQDYLREFVSRVTKVPELKIGKIETIADYRPNIRVVNTFQRGRVFIAGDAAHVHSATGGQGMNSSIMDAFNLSWKLALAIKGLAAPGLLDSYTEERLPVIKEMLNVTTALLNETFDTTTRKAGDPSPWHRPRALNQLGVHCRWSPVVVDDQVARRQSRRARV</sequence>
<accession>A0A4Y9ZHH1</accession>
<dbReference type="SUPFAM" id="SSF51905">
    <property type="entry name" value="FAD/NAD(P)-binding domain"/>
    <property type="match status" value="1"/>
</dbReference>
<dbReference type="GO" id="GO:0016709">
    <property type="term" value="F:oxidoreductase activity, acting on paired donors, with incorporation or reduction of molecular oxygen, NAD(P)H as one donor, and incorporation of one atom of oxygen"/>
    <property type="evidence" value="ECO:0007669"/>
    <property type="project" value="UniProtKB-ARBA"/>
</dbReference>
<proteinExistence type="predicted"/>
<evidence type="ECO:0000256" key="2">
    <source>
        <dbReference type="ARBA" id="ARBA00022630"/>
    </source>
</evidence>
<protein>
    <recommendedName>
        <fullName evidence="6">FAD-binding domain-containing protein</fullName>
    </recommendedName>
</protein>
<keyword evidence="2" id="KW-0285">Flavoprotein</keyword>
<dbReference type="InterPro" id="IPR002938">
    <property type="entry name" value="FAD-bd"/>
</dbReference>
<keyword evidence="4" id="KW-0560">Oxidoreductase</keyword>
<dbReference type="GO" id="GO:0071949">
    <property type="term" value="F:FAD binding"/>
    <property type="evidence" value="ECO:0007669"/>
    <property type="project" value="InterPro"/>
</dbReference>
<feature type="domain" description="FAD-binding" evidence="6">
    <location>
        <begin position="4"/>
        <end position="348"/>
    </location>
</feature>
<dbReference type="InterPro" id="IPR036188">
    <property type="entry name" value="FAD/NAD-bd_sf"/>
</dbReference>
<reference evidence="7 8" key="1">
    <citation type="submission" date="2019-02" db="EMBL/GenBank/DDBJ databases">
        <title>Genome sequencing of the rare red list fungi Hericium alpestre (H. flagellum).</title>
        <authorList>
            <person name="Buettner E."/>
            <person name="Kellner H."/>
        </authorList>
    </citation>
    <scope>NUCLEOTIDE SEQUENCE [LARGE SCALE GENOMIC DNA]</scope>
    <source>
        <strain evidence="7 8">DSM 108284</strain>
    </source>
</reference>
<gene>
    <name evidence="7" type="ORF">EWM64_g10392</name>
</gene>
<dbReference type="EMBL" id="SFCI01002690">
    <property type="protein sequence ID" value="TFY73620.1"/>
    <property type="molecule type" value="Genomic_DNA"/>
</dbReference>